<dbReference type="Proteomes" id="UP000075609">
    <property type="component" value="Unassembled WGS sequence"/>
</dbReference>
<evidence type="ECO:0000256" key="1">
    <source>
        <dbReference type="SAM" id="MobiDB-lite"/>
    </source>
</evidence>
<dbReference type="EMBL" id="LOBP01000190">
    <property type="protein sequence ID" value="KYN81399.1"/>
    <property type="molecule type" value="Genomic_DNA"/>
</dbReference>
<name>A0ABR5VX57_9VIBR</name>
<dbReference type="Pfam" id="PF13031">
    <property type="entry name" value="DUF3892"/>
    <property type="match status" value="1"/>
</dbReference>
<sequence>MAATHQIKCINKTDRQSAHERISHIGGLNADGTRWKLTLDRAIEGIESGKWKFYVSAGGSSVWVIVATSSTGRKYLKTENDGEQPNNLLSLPECP</sequence>
<comment type="caution">
    <text evidence="2">The sequence shown here is derived from an EMBL/GenBank/DDBJ whole genome shotgun (WGS) entry which is preliminary data.</text>
</comment>
<proteinExistence type="predicted"/>
<accession>A0ABR5VX57</accession>
<evidence type="ECO:0000313" key="2">
    <source>
        <dbReference type="EMBL" id="KYN81399.1"/>
    </source>
</evidence>
<dbReference type="InterPro" id="IPR024997">
    <property type="entry name" value="DUF3892"/>
</dbReference>
<gene>
    <name evidence="2" type="ORF">ATY35_19920</name>
</gene>
<keyword evidence="3" id="KW-1185">Reference proteome</keyword>
<feature type="region of interest" description="Disordered" evidence="1">
    <location>
        <begin position="76"/>
        <end position="95"/>
    </location>
</feature>
<evidence type="ECO:0008006" key="4">
    <source>
        <dbReference type="Google" id="ProtNLM"/>
    </source>
</evidence>
<reference evidence="2 3" key="1">
    <citation type="submission" date="2015-12" db="EMBL/GenBank/DDBJ databases">
        <authorList>
            <person name="Tarr C.L."/>
            <person name="Gladney L.M."/>
        </authorList>
    </citation>
    <scope>NUCLEOTIDE SEQUENCE [LARGE SCALE GENOMIC DNA]</scope>
    <source>
        <strain evidence="2 3">1048-83</strain>
    </source>
</reference>
<protein>
    <recommendedName>
        <fullName evidence="4">DUF3892 domain-containing protein</fullName>
    </recommendedName>
</protein>
<organism evidence="2 3">
    <name type="scientific">Vibrio cidicii</name>
    <dbReference type="NCBI Taxonomy" id="1763883"/>
    <lineage>
        <taxon>Bacteria</taxon>
        <taxon>Pseudomonadati</taxon>
        <taxon>Pseudomonadota</taxon>
        <taxon>Gammaproteobacteria</taxon>
        <taxon>Vibrionales</taxon>
        <taxon>Vibrionaceae</taxon>
        <taxon>Vibrio</taxon>
    </lineage>
</organism>
<evidence type="ECO:0000313" key="3">
    <source>
        <dbReference type="Proteomes" id="UP000075609"/>
    </source>
</evidence>
<dbReference type="RefSeq" id="WP_025519005.1">
    <property type="nucleotide sequence ID" value="NZ_CAXYEW010000086.1"/>
</dbReference>